<dbReference type="EMBL" id="BGPR01011587">
    <property type="protein sequence ID" value="GBN52031.1"/>
    <property type="molecule type" value="Genomic_DNA"/>
</dbReference>
<gene>
    <name evidence="1" type="ORF">AVEN_122293_1</name>
    <name evidence="2" type="ORF">AVEN_83756_1</name>
</gene>
<dbReference type="EMBL" id="BGPR01011593">
    <property type="protein sequence ID" value="GBN52066.1"/>
    <property type="molecule type" value="Genomic_DNA"/>
</dbReference>
<dbReference type="AlphaFoldDB" id="A0A4Y2PPP8"/>
<accession>A0A4Y2PPP8</accession>
<comment type="caution">
    <text evidence="2">The sequence shown here is derived from an EMBL/GenBank/DDBJ whole genome shotgun (WGS) entry which is preliminary data.</text>
</comment>
<dbReference type="OrthoDB" id="3357341at2759"/>
<organism evidence="2 3">
    <name type="scientific">Araneus ventricosus</name>
    <name type="common">Orbweaver spider</name>
    <name type="synonym">Epeira ventricosa</name>
    <dbReference type="NCBI Taxonomy" id="182803"/>
    <lineage>
        <taxon>Eukaryota</taxon>
        <taxon>Metazoa</taxon>
        <taxon>Ecdysozoa</taxon>
        <taxon>Arthropoda</taxon>
        <taxon>Chelicerata</taxon>
        <taxon>Arachnida</taxon>
        <taxon>Araneae</taxon>
        <taxon>Araneomorphae</taxon>
        <taxon>Entelegynae</taxon>
        <taxon>Araneoidea</taxon>
        <taxon>Araneidae</taxon>
        <taxon>Araneus</taxon>
    </lineage>
</organism>
<keyword evidence="3" id="KW-1185">Reference proteome</keyword>
<evidence type="ECO:0000313" key="2">
    <source>
        <dbReference type="EMBL" id="GBN52066.1"/>
    </source>
</evidence>
<dbReference type="Proteomes" id="UP000499080">
    <property type="component" value="Unassembled WGS sequence"/>
</dbReference>
<evidence type="ECO:0000313" key="1">
    <source>
        <dbReference type="EMBL" id="GBN52031.1"/>
    </source>
</evidence>
<evidence type="ECO:0000313" key="3">
    <source>
        <dbReference type="Proteomes" id="UP000499080"/>
    </source>
</evidence>
<protein>
    <submittedName>
        <fullName evidence="2">Uncharacterized protein</fullName>
    </submittedName>
</protein>
<name>A0A4Y2PPP8_ARAVE</name>
<reference evidence="2 3" key="1">
    <citation type="journal article" date="2019" name="Sci. Rep.">
        <title>Orb-weaving spider Araneus ventricosus genome elucidates the spidroin gene catalogue.</title>
        <authorList>
            <person name="Kono N."/>
            <person name="Nakamura H."/>
            <person name="Ohtoshi R."/>
            <person name="Moran D.A.P."/>
            <person name="Shinohara A."/>
            <person name="Yoshida Y."/>
            <person name="Fujiwara M."/>
            <person name="Mori M."/>
            <person name="Tomita M."/>
            <person name="Arakawa K."/>
        </authorList>
    </citation>
    <scope>NUCLEOTIDE SEQUENCE [LARGE SCALE GENOMIC DNA]</scope>
</reference>
<proteinExistence type="predicted"/>
<sequence length="98" mass="11352">MNLQFRFPTILVVWLERFTEDFIAGQTNEPRLCDHFRDKIILENSRIMALSLLGADIWRTIERIPCASCQKSYKYRAAETRMNLFGVLSAVLAGELID</sequence>